<dbReference type="RefSeq" id="WP_308454810.1">
    <property type="nucleotide sequence ID" value="NZ_JAJEQR010000065.1"/>
</dbReference>
<dbReference type="GO" id="GO:0006396">
    <property type="term" value="P:RNA processing"/>
    <property type="evidence" value="ECO:0007669"/>
    <property type="project" value="InterPro"/>
</dbReference>
<evidence type="ECO:0000313" key="6">
    <source>
        <dbReference type="EMBL" id="MCC2232403.1"/>
    </source>
</evidence>
<evidence type="ECO:0000256" key="2">
    <source>
        <dbReference type="ARBA" id="ARBA00022679"/>
    </source>
</evidence>
<evidence type="ECO:0000256" key="5">
    <source>
        <dbReference type="PROSITE-ProRule" id="PRU10015"/>
    </source>
</evidence>
<keyword evidence="1 4" id="KW-0489">Methyltransferase</keyword>
<dbReference type="EMBL" id="JAJEQR010000065">
    <property type="protein sequence ID" value="MCC2232403.1"/>
    <property type="molecule type" value="Genomic_DNA"/>
</dbReference>
<feature type="binding site" evidence="4">
    <location>
        <position position="380"/>
    </location>
    <ligand>
        <name>S-adenosyl-L-methionine</name>
        <dbReference type="ChEBI" id="CHEBI:59789"/>
    </ligand>
</feature>
<feature type="binding site" evidence="4">
    <location>
        <position position="314"/>
    </location>
    <ligand>
        <name>S-adenosyl-L-methionine</name>
        <dbReference type="ChEBI" id="CHEBI:59789"/>
    </ligand>
</feature>
<feature type="active site" evidence="5">
    <location>
        <position position="407"/>
    </location>
</feature>
<gene>
    <name evidence="6" type="primary">rlmD</name>
    <name evidence="6" type="ORF">LKD81_15615</name>
</gene>
<evidence type="ECO:0000256" key="1">
    <source>
        <dbReference type="ARBA" id="ARBA00022603"/>
    </source>
</evidence>
<dbReference type="Proteomes" id="UP001198182">
    <property type="component" value="Unassembled WGS sequence"/>
</dbReference>
<dbReference type="GO" id="GO:0032259">
    <property type="term" value="P:methylation"/>
    <property type="evidence" value="ECO:0007669"/>
    <property type="project" value="UniProtKB-KW"/>
</dbReference>
<dbReference type="InterPro" id="IPR010280">
    <property type="entry name" value="U5_MeTrfase_fam"/>
</dbReference>
<name>A0AAE3JGC7_9FIRM</name>
<comment type="caution">
    <text evidence="6">The sequence shown here is derived from an EMBL/GenBank/DDBJ whole genome shotgun (WGS) entry which is preliminary data.</text>
</comment>
<feature type="binding site" evidence="4">
    <location>
        <position position="335"/>
    </location>
    <ligand>
        <name>S-adenosyl-L-methionine</name>
        <dbReference type="ChEBI" id="CHEBI:59789"/>
    </ligand>
</feature>
<dbReference type="AlphaFoldDB" id="A0AAE3JGC7"/>
<sequence length="453" mass="50506">MKKGTVVTGTVEGLSFPNKGILTVEDSRMVVKNTIPGQVIEAVVTKNGSNRMEGRLQRVVTPSPLETESPCPHYGVCGGCAYQTIPYEEQLKIKSEQVRQLLTPVLGEDFPFEGIEESPRQSEYRNKMEFSFGDFVKDGPMTLGMHKRGSFYDIVTVDGCRIVDEDYRQILRATLDYFTEKGIPFYRKMQRTGALRHLVVRKAVKTGEILVMLVTTSAYRADEEFVSMLQKLPLNGTYAGILQAINDLPADTVQSQETIVLYGRDHFYEELLGLRFKITPFSFFQTNSLGAEVLYSLAREYVGSVDGQLVYDLYSGTGTIAQILAPVAKKVIGVEIVEEAVEAAKINAAENGLTNCEFIAGDVLKVLDTITERPDTIILDPPRDGIHPKAIRQMVGYGVERMVYISCKPTSLARDLPAFLMAGYCVERVKCVDMFPFTSGVETVCLLRRKKNH</sequence>
<dbReference type="Gene3D" id="3.40.50.150">
    <property type="entry name" value="Vaccinia Virus protein VP39"/>
    <property type="match status" value="1"/>
</dbReference>
<dbReference type="CDD" id="cd02440">
    <property type="entry name" value="AdoMet_MTases"/>
    <property type="match status" value="1"/>
</dbReference>
<dbReference type="InterPro" id="IPR029063">
    <property type="entry name" value="SAM-dependent_MTases_sf"/>
</dbReference>
<dbReference type="NCBIfam" id="TIGR00479">
    <property type="entry name" value="rumA"/>
    <property type="match status" value="1"/>
</dbReference>
<reference evidence="6" key="1">
    <citation type="submission" date="2021-10" db="EMBL/GenBank/DDBJ databases">
        <title>Anaerobic single-cell dispensing facilitates the cultivation of human gut bacteria.</title>
        <authorList>
            <person name="Afrizal A."/>
        </authorList>
    </citation>
    <scope>NUCLEOTIDE SEQUENCE</scope>
    <source>
        <strain evidence="6">CLA-AA-H215</strain>
    </source>
</reference>
<evidence type="ECO:0000256" key="4">
    <source>
        <dbReference type="PROSITE-ProRule" id="PRU01024"/>
    </source>
</evidence>
<evidence type="ECO:0000313" key="7">
    <source>
        <dbReference type="Proteomes" id="UP001198182"/>
    </source>
</evidence>
<feature type="binding site" evidence="4">
    <location>
        <position position="285"/>
    </location>
    <ligand>
        <name>S-adenosyl-L-methionine</name>
        <dbReference type="ChEBI" id="CHEBI:59789"/>
    </ligand>
</feature>
<dbReference type="PANTHER" id="PTHR11061:SF30">
    <property type="entry name" value="TRNA (URACIL(54)-C(5))-METHYLTRANSFERASE"/>
    <property type="match status" value="1"/>
</dbReference>
<dbReference type="GO" id="GO:0008173">
    <property type="term" value="F:RNA methyltransferase activity"/>
    <property type="evidence" value="ECO:0007669"/>
    <property type="project" value="InterPro"/>
</dbReference>
<dbReference type="InterPro" id="IPR030390">
    <property type="entry name" value="MeTrfase_TrmA_AS"/>
</dbReference>
<keyword evidence="2 4" id="KW-0808">Transferase</keyword>
<dbReference type="InterPro" id="IPR012340">
    <property type="entry name" value="NA-bd_OB-fold"/>
</dbReference>
<proteinExistence type="inferred from homology"/>
<dbReference type="Gene3D" id="2.40.50.1070">
    <property type="match status" value="1"/>
</dbReference>
<dbReference type="PROSITE" id="PS01230">
    <property type="entry name" value="TRMA_1"/>
    <property type="match status" value="1"/>
</dbReference>
<dbReference type="PROSITE" id="PS51687">
    <property type="entry name" value="SAM_MT_RNA_M5U"/>
    <property type="match status" value="1"/>
</dbReference>
<dbReference type="PANTHER" id="PTHR11061">
    <property type="entry name" value="RNA M5U METHYLTRANSFERASE"/>
    <property type="match status" value="1"/>
</dbReference>
<organism evidence="6 7">
    <name type="scientific">Hominifimenecus microfluidus</name>
    <dbReference type="NCBI Taxonomy" id="2885348"/>
    <lineage>
        <taxon>Bacteria</taxon>
        <taxon>Bacillati</taxon>
        <taxon>Bacillota</taxon>
        <taxon>Clostridia</taxon>
        <taxon>Lachnospirales</taxon>
        <taxon>Lachnospiraceae</taxon>
        <taxon>Hominifimenecus</taxon>
    </lineage>
</organism>
<keyword evidence="3 4" id="KW-0949">S-adenosyl-L-methionine</keyword>
<dbReference type="SUPFAM" id="SSF50249">
    <property type="entry name" value="Nucleic acid-binding proteins"/>
    <property type="match status" value="1"/>
</dbReference>
<dbReference type="Gene3D" id="2.40.50.140">
    <property type="entry name" value="Nucleic acid-binding proteins"/>
    <property type="match status" value="1"/>
</dbReference>
<protein>
    <submittedName>
        <fullName evidence="6">23S rRNA (Uracil(1939)-C(5))-methyltransferase RlmD</fullName>
        <ecNumber evidence="6">2.1.1.190</ecNumber>
    </submittedName>
</protein>
<keyword evidence="7" id="KW-1185">Reference proteome</keyword>
<accession>A0AAE3JGC7</accession>
<feature type="active site" description="Nucleophile" evidence="4">
    <location>
        <position position="407"/>
    </location>
</feature>
<dbReference type="EC" id="2.1.1.190" evidence="6"/>
<dbReference type="Pfam" id="PF05958">
    <property type="entry name" value="tRNA_U5-meth_tr"/>
    <property type="match status" value="1"/>
</dbReference>
<comment type="similarity">
    <text evidence="4">Belongs to the class I-like SAM-binding methyltransferase superfamily. RNA M5U methyltransferase family.</text>
</comment>
<evidence type="ECO:0000256" key="3">
    <source>
        <dbReference type="ARBA" id="ARBA00022691"/>
    </source>
</evidence>
<dbReference type="SUPFAM" id="SSF53335">
    <property type="entry name" value="S-adenosyl-L-methionine-dependent methyltransferases"/>
    <property type="match status" value="1"/>
</dbReference>